<dbReference type="InterPro" id="IPR013320">
    <property type="entry name" value="ConA-like_dom_sf"/>
</dbReference>
<dbReference type="InterPro" id="IPR002011">
    <property type="entry name" value="Tyr_kinase_rcpt_2_CS"/>
</dbReference>
<keyword evidence="12" id="KW-1015">Disulfide bond</keyword>
<organism evidence="24 25">
    <name type="scientific">Leptosia nina</name>
    <dbReference type="NCBI Taxonomy" id="320188"/>
    <lineage>
        <taxon>Eukaryota</taxon>
        <taxon>Metazoa</taxon>
        <taxon>Ecdysozoa</taxon>
        <taxon>Arthropoda</taxon>
        <taxon>Hexapoda</taxon>
        <taxon>Insecta</taxon>
        <taxon>Pterygota</taxon>
        <taxon>Neoptera</taxon>
        <taxon>Endopterygota</taxon>
        <taxon>Lepidoptera</taxon>
        <taxon>Glossata</taxon>
        <taxon>Ditrysia</taxon>
        <taxon>Papilionoidea</taxon>
        <taxon>Pieridae</taxon>
        <taxon>Pierinae</taxon>
        <taxon>Leptosia</taxon>
    </lineage>
</organism>
<dbReference type="GO" id="GO:0007169">
    <property type="term" value="P:cell surface receptor protein tyrosine kinase signaling pathway"/>
    <property type="evidence" value="ECO:0007669"/>
    <property type="project" value="InterPro"/>
</dbReference>
<sequence>MDIKKILILVAIFATVIAENDVEKNKEALAAKKGQSRSASPEPVRGSFQKLSNLMNRSEEFKNRRRGKQHISKLLQIGPRNAHENMMNDNEGAISNQKSITDNDTNSLTKIKTMRPAGSTYEATYKSTHVPQVVGGFCNFEPTNSTDICMWQWNQTTSSHGLGFKVVTPADVEQMNQTTQGLKFSAPALDADFRKDGHFLYLPVDPTMENMVIKSPPFRGLREFCKFEVKMHQSKMQNASIRLVSESTISEVQWILQEFAGNNVELWQPMRFMIGKVQQEVRIIIEITKPNYVSVTQVLPHIAIDNIRMVECLPEPPVYNGECQFRQLKCKIMKKDSCIKSQQICDLVKDCDDGVDEHQNCVKMPYGSYCNFEHDTCGFENVPQPILKWSRHSGPTPTDKTGPNYDHTCGPPQILYTTTNPIIPLSPAHRNYSISSCVGYYFFVNMNVTGPNKERADFASTAVMKTVVFNPPPKVHGNITSKYYNCCTIRFYYQQNGRNYGSLSVDVVELTSRGNITTSLWFSTKDKGENWYRAAIFLPNITSRYYFLFKTRMGMRIYSDSAIDDFSMAPECFGLNINASELGDYNYYDPVFEEKTTPHVDFAESTLYRFTTCGATGRLGPNQTLCDTAYKNTSVSVTVVHSPPYNGIQVWEVPNEGLYTIIATGASGGLGSMWAGVSHGAQARGLFELHRSEKIYMLIGQQGLNACKKTLSAQESQECSRRDTNDTYQVFTSKTHEVRNTHVNDGGGGGGGATYVFLLGKNGRPIPLLVGGGGGGISVGVFRDDNSQHARGRTNATPESGYMYGTPGRTSGAGGGWLSRRGPITPGFELVRGSALQEGGIGGLACNGGAHGGFGGGGGGCLRGGGGGGWAGGSTHDGVGKHGEGGWSYIDNTRAIKEYSSAGVALRTGPGEVLIIPAIHACGCNYRCVAMNEYRSDVKCYCPASWSTDVNDATKCILEEAWSQGWWILIIVLCVIGFVCMVTVPCVCLHLYNKYQRKKEAELHQKRLLEQEVQLHRLRTAPGGSENALGMAFNPHYGSESFFPMGIDVKGLPQVAREKLKLIKALGQGAFGEVYQGLYKHQPGDTVEMPVAVKTLPELSTGQAESDFLMEAAIMAKFNHPNIVHIIGVCFDRHPRFIVLELLGGGDLKQFLRDNRPKPDRASALTMKDLILCSLDICKGCKYLESQRFIHRDIAARNCLLTSRGPGRVCKIADFGMARDIYRADYYRKGGKAMLPIKWMPPEAYIDGVFTAKTDIWSFGVLLWEVFSLGVMPYTGCSNREVMQLVSGGGRLDKPYGCPPDVYRLMCECWNPNPEERPSFAQMYERLQRFLQDPEITNAPLPMMRSLIPMHSDRYFDELNGITRSSACDYLVPLSPQEQTPDDSSTDPLVPHSNAPTATSDSPETEASPYPPLLKASQEYGNIPMASKTAGSTKCEGYTVSGAESRTSTKFLPSNSTDRLLSSVEVDSLEGDSEIETDVKPAIWETSFIETNKHAIEHKPNSDNGPIIEKLISITPTSPKPPENVLSASIEGKTLDKNKIKPDKSNTAPEKAKLVADKNKVNTDGGLLVGEKSIIGPEKHLIMPDRNKNTLGIENKTAPIASPDPPRINAWGKDLPKQLPKPKPLCLDAAQLEQNLNALKKNSGSVNLTTMNIVPPYINVVTPKKLAESKTIQIDPKKAVIHDLQPVTENEDKNKLKQSSSAASLLNGPLTDVPYADSDNTSSSSGSMAGNSRNKSYPDINAVNGKSKVKKQGSDGDKGTDVEISC</sequence>
<dbReference type="GO" id="GO:0004714">
    <property type="term" value="F:transmembrane receptor protein tyrosine kinase activity"/>
    <property type="evidence" value="ECO:0007669"/>
    <property type="project" value="UniProtKB-EC"/>
</dbReference>
<dbReference type="SMART" id="SM00219">
    <property type="entry name" value="TyrKc"/>
    <property type="match status" value="1"/>
</dbReference>
<evidence type="ECO:0000256" key="11">
    <source>
        <dbReference type="ARBA" id="ARBA00023137"/>
    </source>
</evidence>
<keyword evidence="9 20" id="KW-1133">Transmembrane helix</keyword>
<evidence type="ECO:0000313" key="25">
    <source>
        <dbReference type="Proteomes" id="UP001497472"/>
    </source>
</evidence>
<evidence type="ECO:0000256" key="18">
    <source>
        <dbReference type="RuleBase" id="RU000312"/>
    </source>
</evidence>
<dbReference type="Gene3D" id="1.10.510.10">
    <property type="entry name" value="Transferase(Phosphotransferase) domain 1"/>
    <property type="match status" value="1"/>
</dbReference>
<keyword evidence="10 20" id="KW-0472">Membrane</keyword>
<dbReference type="InterPro" id="IPR008266">
    <property type="entry name" value="Tyr_kinase_AS"/>
</dbReference>
<feature type="transmembrane region" description="Helical" evidence="20">
    <location>
        <begin position="966"/>
        <end position="992"/>
    </location>
</feature>
<evidence type="ECO:0000256" key="6">
    <source>
        <dbReference type="ARBA" id="ARBA00022741"/>
    </source>
</evidence>
<dbReference type="SUPFAM" id="SSF56112">
    <property type="entry name" value="Protein kinase-like (PK-like)"/>
    <property type="match status" value="1"/>
</dbReference>
<dbReference type="FunFam" id="1.10.510.10:FF:000113">
    <property type="entry name" value="Tyrosine-protein kinase receptor"/>
    <property type="match status" value="1"/>
</dbReference>
<dbReference type="GO" id="GO:0045664">
    <property type="term" value="P:regulation of neuron differentiation"/>
    <property type="evidence" value="ECO:0007669"/>
    <property type="project" value="TreeGrafter"/>
</dbReference>
<evidence type="ECO:0000256" key="7">
    <source>
        <dbReference type="ARBA" id="ARBA00022777"/>
    </source>
</evidence>
<dbReference type="CDD" id="cd00112">
    <property type="entry name" value="LDLa"/>
    <property type="match status" value="1"/>
</dbReference>
<evidence type="ECO:0000256" key="4">
    <source>
        <dbReference type="ARBA" id="ARBA00022692"/>
    </source>
</evidence>
<evidence type="ECO:0000259" key="22">
    <source>
        <dbReference type="PROSITE" id="PS50011"/>
    </source>
</evidence>
<dbReference type="PROSITE" id="PS50060">
    <property type="entry name" value="MAM_2"/>
    <property type="match status" value="2"/>
</dbReference>
<dbReference type="PROSITE" id="PS50068">
    <property type="entry name" value="LDLRA_2"/>
    <property type="match status" value="1"/>
</dbReference>
<dbReference type="PROSITE" id="PS00109">
    <property type="entry name" value="PROTEIN_KINASE_TYR"/>
    <property type="match status" value="1"/>
</dbReference>
<comment type="similarity">
    <text evidence="18">Belongs to the protein kinase superfamily. Tyr protein kinase family. Insulin receptor subfamily.</text>
</comment>
<feature type="compositionally biased region" description="Basic and acidic residues" evidence="19">
    <location>
        <begin position="1752"/>
        <end position="1766"/>
    </location>
</feature>
<evidence type="ECO:0000259" key="23">
    <source>
        <dbReference type="PROSITE" id="PS50060"/>
    </source>
</evidence>
<dbReference type="GO" id="GO:0043235">
    <property type="term" value="C:receptor complex"/>
    <property type="evidence" value="ECO:0007669"/>
    <property type="project" value="TreeGrafter"/>
</dbReference>
<dbReference type="Gene3D" id="3.30.200.20">
    <property type="entry name" value="Phosphorylase Kinase, domain 1"/>
    <property type="match status" value="1"/>
</dbReference>
<accession>A0AAV1JLL5</accession>
<feature type="domain" description="MAM" evidence="23">
    <location>
        <begin position="368"/>
        <end position="574"/>
    </location>
</feature>
<evidence type="ECO:0000256" key="3">
    <source>
        <dbReference type="ARBA" id="ARBA00022679"/>
    </source>
</evidence>
<dbReference type="Proteomes" id="UP001497472">
    <property type="component" value="Unassembled WGS sequence"/>
</dbReference>
<feature type="region of interest" description="Disordered" evidence="19">
    <location>
        <begin position="1373"/>
        <end position="1416"/>
    </location>
</feature>
<keyword evidence="6 17" id="KW-0547">Nucleotide-binding</keyword>
<comment type="caution">
    <text evidence="16">Lacks conserved residue(s) required for the propagation of feature annotation.</text>
</comment>
<feature type="region of interest" description="Disordered" evidence="19">
    <location>
        <begin position="788"/>
        <end position="816"/>
    </location>
</feature>
<dbReference type="EC" id="2.7.10.1" evidence="18"/>
<evidence type="ECO:0000256" key="12">
    <source>
        <dbReference type="ARBA" id="ARBA00023157"/>
    </source>
</evidence>
<dbReference type="InterPro" id="IPR000998">
    <property type="entry name" value="MAM_dom"/>
</dbReference>
<evidence type="ECO:0000256" key="15">
    <source>
        <dbReference type="ARBA" id="ARBA00051243"/>
    </source>
</evidence>
<evidence type="ECO:0000256" key="14">
    <source>
        <dbReference type="ARBA" id="ARBA00023180"/>
    </source>
</evidence>
<dbReference type="GO" id="GO:0005524">
    <property type="term" value="F:ATP binding"/>
    <property type="evidence" value="ECO:0007669"/>
    <property type="project" value="UniProtKB-UniRule"/>
</dbReference>
<dbReference type="Gene3D" id="4.10.400.10">
    <property type="entry name" value="Low-density Lipoprotein Receptor"/>
    <property type="match status" value="1"/>
</dbReference>
<feature type="compositionally biased region" description="Low complexity" evidence="19">
    <location>
        <begin position="1716"/>
        <end position="1732"/>
    </location>
</feature>
<feature type="domain" description="Protein kinase" evidence="22">
    <location>
        <begin position="1060"/>
        <end position="1331"/>
    </location>
</feature>
<evidence type="ECO:0000256" key="17">
    <source>
        <dbReference type="PROSITE-ProRule" id="PRU10141"/>
    </source>
</evidence>
<feature type="binding site" evidence="17">
    <location>
        <position position="1094"/>
    </location>
    <ligand>
        <name>ATP</name>
        <dbReference type="ChEBI" id="CHEBI:30616"/>
    </ligand>
</feature>
<keyword evidence="7" id="KW-0418">Kinase</keyword>
<evidence type="ECO:0000256" key="9">
    <source>
        <dbReference type="ARBA" id="ARBA00022989"/>
    </source>
</evidence>
<name>A0AAV1JLL5_9NEOP</name>
<feature type="chain" id="PRO_5043987574" description="Tyrosine-protein kinase receptor" evidence="21">
    <location>
        <begin position="19"/>
        <end position="1766"/>
    </location>
</feature>
<reference evidence="24 25" key="1">
    <citation type="submission" date="2023-11" db="EMBL/GenBank/DDBJ databases">
        <authorList>
            <person name="Okamura Y."/>
        </authorList>
    </citation>
    <scope>NUCLEOTIDE SEQUENCE [LARGE SCALE GENOMIC DNA]</scope>
</reference>
<evidence type="ECO:0000256" key="8">
    <source>
        <dbReference type="ARBA" id="ARBA00022840"/>
    </source>
</evidence>
<dbReference type="Pfam" id="PF00629">
    <property type="entry name" value="MAM"/>
    <property type="match status" value="2"/>
</dbReference>
<gene>
    <name evidence="24" type="ORF">LNINA_LOCUS8660</name>
</gene>
<dbReference type="InterPro" id="IPR011009">
    <property type="entry name" value="Kinase-like_dom_sf"/>
</dbReference>
<protein>
    <recommendedName>
        <fullName evidence="18">Tyrosine-protein kinase receptor</fullName>
        <ecNumber evidence="18">2.7.10.1</ecNumber>
    </recommendedName>
</protein>
<dbReference type="InterPro" id="IPR036055">
    <property type="entry name" value="LDL_receptor-like_sf"/>
</dbReference>
<dbReference type="PROSITE" id="PS50011">
    <property type="entry name" value="PROTEIN_KINASE_DOM"/>
    <property type="match status" value="1"/>
</dbReference>
<evidence type="ECO:0000256" key="16">
    <source>
        <dbReference type="PROSITE-ProRule" id="PRU00124"/>
    </source>
</evidence>
<keyword evidence="8 17" id="KW-0067">ATP-binding</keyword>
<dbReference type="PRINTS" id="PR00109">
    <property type="entry name" value="TYRKINASE"/>
</dbReference>
<keyword evidence="13 18" id="KW-0675">Receptor</keyword>
<dbReference type="SUPFAM" id="SSF49899">
    <property type="entry name" value="Concanavalin A-like lectins/glucanases"/>
    <property type="match status" value="2"/>
</dbReference>
<comment type="subcellular location">
    <subcellularLocation>
        <location evidence="1">Cell membrane</location>
        <topology evidence="1">Single-pass type I membrane protein</topology>
    </subcellularLocation>
</comment>
<dbReference type="InterPro" id="IPR001245">
    <property type="entry name" value="Ser-Thr/Tyr_kinase_cat_dom"/>
</dbReference>
<dbReference type="PANTHER" id="PTHR24416">
    <property type="entry name" value="TYROSINE-PROTEIN KINASE RECEPTOR"/>
    <property type="match status" value="1"/>
</dbReference>
<dbReference type="GO" id="GO:0005886">
    <property type="term" value="C:plasma membrane"/>
    <property type="evidence" value="ECO:0007669"/>
    <property type="project" value="UniProtKB-SubCell"/>
</dbReference>
<dbReference type="SMART" id="SM00137">
    <property type="entry name" value="MAM"/>
    <property type="match status" value="1"/>
</dbReference>
<proteinExistence type="inferred from homology"/>
<feature type="signal peptide" evidence="21">
    <location>
        <begin position="1"/>
        <end position="18"/>
    </location>
</feature>
<dbReference type="InterPro" id="IPR017441">
    <property type="entry name" value="Protein_kinase_ATP_BS"/>
</dbReference>
<dbReference type="PROSITE" id="PS00239">
    <property type="entry name" value="RECEPTOR_TYR_KIN_II"/>
    <property type="match status" value="1"/>
</dbReference>
<keyword evidence="25" id="KW-1185">Reference proteome</keyword>
<dbReference type="InterPro" id="IPR055163">
    <property type="entry name" value="ALK/LTK-like_GRD"/>
</dbReference>
<keyword evidence="11" id="KW-0829">Tyrosine-protein kinase</keyword>
<dbReference type="Pfam" id="PF07714">
    <property type="entry name" value="PK_Tyr_Ser-Thr"/>
    <property type="match status" value="1"/>
</dbReference>
<dbReference type="PROSITE" id="PS00107">
    <property type="entry name" value="PROTEIN_KINASE_ATP"/>
    <property type="match status" value="1"/>
</dbReference>
<comment type="catalytic activity">
    <reaction evidence="15 18">
        <text>L-tyrosyl-[protein] + ATP = O-phospho-L-tyrosyl-[protein] + ADP + H(+)</text>
        <dbReference type="Rhea" id="RHEA:10596"/>
        <dbReference type="Rhea" id="RHEA-COMP:10136"/>
        <dbReference type="Rhea" id="RHEA-COMP:20101"/>
        <dbReference type="ChEBI" id="CHEBI:15378"/>
        <dbReference type="ChEBI" id="CHEBI:30616"/>
        <dbReference type="ChEBI" id="CHEBI:46858"/>
        <dbReference type="ChEBI" id="CHEBI:61978"/>
        <dbReference type="ChEBI" id="CHEBI:456216"/>
        <dbReference type="EC" id="2.7.10.1"/>
    </reaction>
</comment>
<evidence type="ECO:0000256" key="21">
    <source>
        <dbReference type="SAM" id="SignalP"/>
    </source>
</evidence>
<dbReference type="EMBL" id="CAVLEF010000011">
    <property type="protein sequence ID" value="CAK1549354.1"/>
    <property type="molecule type" value="Genomic_DNA"/>
</dbReference>
<dbReference type="Pfam" id="PF12810">
    <property type="entry name" value="ALK_LTK_GRD"/>
    <property type="match status" value="1"/>
</dbReference>
<dbReference type="InterPro" id="IPR050122">
    <property type="entry name" value="RTK"/>
</dbReference>
<keyword evidence="18" id="KW-0597">Phosphoprotein</keyword>
<dbReference type="PANTHER" id="PTHR24416:SF604">
    <property type="entry name" value="RECEPTOR PROTEIN-TYROSINE KINASE"/>
    <property type="match status" value="1"/>
</dbReference>
<feature type="domain" description="MAM" evidence="23">
    <location>
        <begin position="136"/>
        <end position="314"/>
    </location>
</feature>
<evidence type="ECO:0000256" key="19">
    <source>
        <dbReference type="SAM" id="MobiDB-lite"/>
    </source>
</evidence>
<dbReference type="InterPro" id="IPR000719">
    <property type="entry name" value="Prot_kinase_dom"/>
</dbReference>
<evidence type="ECO:0000256" key="13">
    <source>
        <dbReference type="ARBA" id="ARBA00023170"/>
    </source>
</evidence>
<evidence type="ECO:0000256" key="20">
    <source>
        <dbReference type="SAM" id="Phobius"/>
    </source>
</evidence>
<evidence type="ECO:0000256" key="1">
    <source>
        <dbReference type="ARBA" id="ARBA00004251"/>
    </source>
</evidence>
<dbReference type="FunFam" id="2.60.120.200:FF:000193">
    <property type="entry name" value="Tyrosine-protein kinase receptor"/>
    <property type="match status" value="1"/>
</dbReference>
<keyword evidence="5 21" id="KW-0732">Signal</keyword>
<keyword evidence="14" id="KW-0325">Glycoprotein</keyword>
<evidence type="ECO:0000313" key="24">
    <source>
        <dbReference type="EMBL" id="CAK1549354.1"/>
    </source>
</evidence>
<comment type="caution">
    <text evidence="24">The sequence shown here is derived from an EMBL/GenBank/DDBJ whole genome shotgun (WGS) entry which is preliminary data.</text>
</comment>
<dbReference type="InterPro" id="IPR002172">
    <property type="entry name" value="LDrepeatLR_classA_rpt"/>
</dbReference>
<keyword evidence="4 18" id="KW-0812">Transmembrane</keyword>
<keyword evidence="3" id="KW-0808">Transferase</keyword>
<dbReference type="SMART" id="SM00192">
    <property type="entry name" value="LDLa"/>
    <property type="match status" value="1"/>
</dbReference>
<evidence type="ECO:0000256" key="10">
    <source>
        <dbReference type="ARBA" id="ARBA00023136"/>
    </source>
</evidence>
<feature type="region of interest" description="Disordered" evidence="19">
    <location>
        <begin position="1689"/>
        <end position="1766"/>
    </location>
</feature>
<dbReference type="InterPro" id="IPR020635">
    <property type="entry name" value="Tyr_kinase_cat_dom"/>
</dbReference>
<evidence type="ECO:0000256" key="2">
    <source>
        <dbReference type="ARBA" id="ARBA00022475"/>
    </source>
</evidence>
<dbReference type="Gene3D" id="2.60.120.200">
    <property type="match status" value="2"/>
</dbReference>
<keyword evidence="2" id="KW-1003">Cell membrane</keyword>
<dbReference type="CDD" id="cd06263">
    <property type="entry name" value="MAM"/>
    <property type="match status" value="1"/>
</dbReference>
<evidence type="ECO:0000256" key="5">
    <source>
        <dbReference type="ARBA" id="ARBA00022729"/>
    </source>
</evidence>